<organism evidence="1 2">
    <name type="scientific">Candida boidinii</name>
    <name type="common">Yeast</name>
    <dbReference type="NCBI Taxonomy" id="5477"/>
    <lineage>
        <taxon>Eukaryota</taxon>
        <taxon>Fungi</taxon>
        <taxon>Dikarya</taxon>
        <taxon>Ascomycota</taxon>
        <taxon>Saccharomycotina</taxon>
        <taxon>Pichiomycetes</taxon>
        <taxon>Pichiales</taxon>
        <taxon>Pichiaceae</taxon>
        <taxon>Ogataea</taxon>
        <taxon>Ogataea/Candida clade</taxon>
    </lineage>
</organism>
<name>A0ACB5TWS0_CANBO</name>
<protein>
    <submittedName>
        <fullName evidence="1">Unnamed protein product</fullName>
    </submittedName>
</protein>
<reference evidence="1" key="1">
    <citation type="submission" date="2023-04" db="EMBL/GenBank/DDBJ databases">
        <title>Candida boidinii NBRC 1967.</title>
        <authorList>
            <person name="Ichikawa N."/>
            <person name="Sato H."/>
            <person name="Tonouchi N."/>
        </authorList>
    </citation>
    <scope>NUCLEOTIDE SEQUENCE</scope>
    <source>
        <strain evidence="1">NBRC 1967</strain>
    </source>
</reference>
<evidence type="ECO:0000313" key="2">
    <source>
        <dbReference type="Proteomes" id="UP001165101"/>
    </source>
</evidence>
<keyword evidence="2" id="KW-1185">Reference proteome</keyword>
<accession>A0ACB5TWS0</accession>
<proteinExistence type="predicted"/>
<evidence type="ECO:0000313" key="1">
    <source>
        <dbReference type="EMBL" id="GME96260.1"/>
    </source>
</evidence>
<dbReference type="Proteomes" id="UP001165101">
    <property type="component" value="Unassembled WGS sequence"/>
</dbReference>
<sequence length="348" mass="40026">MSESQQQQQQELIQPSNYVGFDTITTQIESRLLKRGFNLNIMCVGYSGLGKSTLINTLFSSKIMSSSGRDSAIEPIEKTLEMKMHSHTLIENNVRLKVNVIDTPGFGDQINNEKCWEPILKYIKDQQNQYLRRELNASRDRFIPDTRVHCILYFIQPNGYGLKPLDIQALKKLTEVANVTPIISKSDTLTLDERSKFKKILQEQFKYYGFKLYPFDSEELTEQERELNEDIRSLLPFAIVGSEDIIETQNGDSIRGRRTKWGVINVEDVSHCDFVYLRDFLTRTHLHDLIESTALVHYETFRSKQLNALRENASTRSAQFTNLQQNKTDNKDGVASNNSNTSEQPIAV</sequence>
<comment type="caution">
    <text evidence="1">The sequence shown here is derived from an EMBL/GenBank/DDBJ whole genome shotgun (WGS) entry which is preliminary data.</text>
</comment>
<gene>
    <name evidence="1" type="ORF">Cboi01_000421100</name>
</gene>
<dbReference type="EMBL" id="BSXV01002618">
    <property type="protein sequence ID" value="GME96260.1"/>
    <property type="molecule type" value="Genomic_DNA"/>
</dbReference>